<keyword evidence="5" id="KW-1185">Reference proteome</keyword>
<feature type="binding site" evidence="2">
    <location>
        <position position="102"/>
    </location>
    <ligand>
        <name>Mg(2+)</name>
        <dbReference type="ChEBI" id="CHEBI:18420"/>
    </ligand>
</feature>
<gene>
    <name evidence="2 4" type="primary">dinB</name>
    <name evidence="4" type="ORF">N0D28_08470</name>
</gene>
<keyword evidence="2 4" id="KW-0548">Nucleotidyltransferase</keyword>
<dbReference type="Proteomes" id="UP001060261">
    <property type="component" value="Chromosome"/>
</dbReference>
<comment type="catalytic activity">
    <reaction evidence="2">
        <text>DNA(n) + a 2'-deoxyribonucleoside 5'-triphosphate = DNA(n+1) + diphosphate</text>
        <dbReference type="Rhea" id="RHEA:22508"/>
        <dbReference type="Rhea" id="RHEA-COMP:17339"/>
        <dbReference type="Rhea" id="RHEA-COMP:17340"/>
        <dbReference type="ChEBI" id="CHEBI:33019"/>
        <dbReference type="ChEBI" id="CHEBI:61560"/>
        <dbReference type="ChEBI" id="CHEBI:173112"/>
        <dbReference type="EC" id="2.7.7.7"/>
    </reaction>
</comment>
<reference evidence="4" key="1">
    <citation type="submission" date="2022-09" db="EMBL/GenBank/DDBJ databases">
        <title>genome sequence of Deinococcus rubellus.</title>
        <authorList>
            <person name="Srinivasan S."/>
        </authorList>
    </citation>
    <scope>NUCLEOTIDE SEQUENCE</scope>
    <source>
        <strain evidence="4">Ant6</strain>
    </source>
</reference>
<dbReference type="InterPro" id="IPR017961">
    <property type="entry name" value="DNA_pol_Y-fam_little_finger"/>
</dbReference>
<dbReference type="GO" id="GO:0003887">
    <property type="term" value="F:DNA-directed DNA polymerase activity"/>
    <property type="evidence" value="ECO:0007669"/>
    <property type="project" value="UniProtKB-EC"/>
</dbReference>
<dbReference type="NCBIfam" id="NF002677">
    <property type="entry name" value="PRK02406.1"/>
    <property type="match status" value="1"/>
</dbReference>
<comment type="function">
    <text evidence="2">Poorly processive, error-prone DNA polymerase involved in untargeted mutagenesis. Copies undamaged DNA at stalled replication forks, which arise in vivo from mismatched or misaligned primer ends. These misaligned primers can be extended by PolIV. Exhibits no 3'-5' exonuclease (proofreading) activity. May be involved in translesional synthesis, in conjunction with the beta clamp from PolIII.</text>
</comment>
<accession>A0ABY5YDL1</accession>
<dbReference type="Gene3D" id="3.30.70.270">
    <property type="match status" value="1"/>
</dbReference>
<keyword evidence="2" id="KW-0235">DNA replication</keyword>
<dbReference type="EC" id="2.7.7.7" evidence="2"/>
<keyword evidence="2" id="KW-0238">DNA-binding</keyword>
<keyword evidence="2" id="KW-0239">DNA-directed DNA polymerase</keyword>
<keyword evidence="2" id="KW-0479">Metal-binding</keyword>
<dbReference type="PROSITE" id="PS50173">
    <property type="entry name" value="UMUC"/>
    <property type="match status" value="1"/>
</dbReference>
<comment type="subunit">
    <text evidence="2">Monomer.</text>
</comment>
<feature type="active site" evidence="2">
    <location>
        <position position="103"/>
    </location>
</feature>
<protein>
    <recommendedName>
        <fullName evidence="2">DNA polymerase IV</fullName>
        <shortName evidence="2">Pol IV</shortName>
        <ecNumber evidence="2">2.7.7.7</ecNumber>
    </recommendedName>
</protein>
<keyword evidence="2" id="KW-0234">DNA repair</keyword>
<keyword evidence="2" id="KW-0460">Magnesium</keyword>
<dbReference type="Gene3D" id="1.10.150.20">
    <property type="entry name" value="5' to 3' exonuclease, C-terminal subdomain"/>
    <property type="match status" value="1"/>
</dbReference>
<evidence type="ECO:0000313" key="4">
    <source>
        <dbReference type="EMBL" id="UWX62806.1"/>
    </source>
</evidence>
<comment type="subcellular location">
    <subcellularLocation>
        <location evidence="2">Cytoplasm</location>
    </subcellularLocation>
</comment>
<dbReference type="InterPro" id="IPR043502">
    <property type="entry name" value="DNA/RNA_pol_sf"/>
</dbReference>
<dbReference type="PANTHER" id="PTHR11076">
    <property type="entry name" value="DNA REPAIR POLYMERASE UMUC / TRANSFERASE FAMILY MEMBER"/>
    <property type="match status" value="1"/>
</dbReference>
<dbReference type="PANTHER" id="PTHR11076:SF33">
    <property type="entry name" value="DNA POLYMERASE KAPPA"/>
    <property type="match status" value="1"/>
</dbReference>
<dbReference type="CDD" id="cd03586">
    <property type="entry name" value="PolY_Pol_IV_kappa"/>
    <property type="match status" value="1"/>
</dbReference>
<dbReference type="Pfam" id="PF11799">
    <property type="entry name" value="IMS_C"/>
    <property type="match status" value="1"/>
</dbReference>
<dbReference type="InterPro" id="IPR036775">
    <property type="entry name" value="DNA_pol_Y-fam_lit_finger_sf"/>
</dbReference>
<dbReference type="EMBL" id="CP104213">
    <property type="protein sequence ID" value="UWX62806.1"/>
    <property type="molecule type" value="Genomic_DNA"/>
</dbReference>
<name>A0ABY5YDL1_9DEIO</name>
<comment type="similarity">
    <text evidence="1 2">Belongs to the DNA polymerase type-Y family.</text>
</comment>
<dbReference type="SUPFAM" id="SSF56672">
    <property type="entry name" value="DNA/RNA polymerases"/>
    <property type="match status" value="1"/>
</dbReference>
<evidence type="ECO:0000259" key="3">
    <source>
        <dbReference type="PROSITE" id="PS50173"/>
    </source>
</evidence>
<dbReference type="HAMAP" id="MF_01113">
    <property type="entry name" value="DNApol_IV"/>
    <property type="match status" value="1"/>
</dbReference>
<dbReference type="InterPro" id="IPR001126">
    <property type="entry name" value="UmuC"/>
</dbReference>
<sequence>MRRIVHIDMDAFYASVEVRDQPSLRGQAVAVAHQSKRGVVLTASYEARAYGVRSAMPTSLALQKCPHLLLAAPRMDVYKQVSDVIRAVFFRYTDLVEPLSLDEAYLDVSHHPSGTRIAQAIKVDIRREAGLTASAGVSFNKFLAKLASDMHKPDGLTVIRPEDAEALIAALPVEGFHGVGPATRGRMHDHQLFTGADLKRQSLADLTRWFGAQGAHFHRISHGIDERPVDPDRERKSVGVERTFEDDLTRFAEVQAALPGLIELLIPRLTRADYRGRSLVLKVKFADRTLLTRRLTSPVPLTDPARLLRLARELLTPELLSGRPVRLLGLSVQNQLAPPASGAQPPLFPQ</sequence>
<keyword evidence="2 4" id="KW-0808">Transferase</keyword>
<dbReference type="SUPFAM" id="SSF100879">
    <property type="entry name" value="Lesion bypass DNA polymerase (Y-family), little finger domain"/>
    <property type="match status" value="1"/>
</dbReference>
<dbReference type="InterPro" id="IPR050116">
    <property type="entry name" value="DNA_polymerase-Y"/>
</dbReference>
<evidence type="ECO:0000256" key="1">
    <source>
        <dbReference type="ARBA" id="ARBA00010945"/>
    </source>
</evidence>
<comment type="cofactor">
    <cofactor evidence="2">
        <name>Mg(2+)</name>
        <dbReference type="ChEBI" id="CHEBI:18420"/>
    </cofactor>
    <text evidence="2">Binds 2 magnesium ions per subunit.</text>
</comment>
<keyword evidence="2" id="KW-0963">Cytoplasm</keyword>
<feature type="domain" description="UmuC" evidence="3">
    <location>
        <begin position="4"/>
        <end position="180"/>
    </location>
</feature>
<dbReference type="InterPro" id="IPR043128">
    <property type="entry name" value="Rev_trsase/Diguanyl_cyclase"/>
</dbReference>
<evidence type="ECO:0000313" key="5">
    <source>
        <dbReference type="Proteomes" id="UP001060261"/>
    </source>
</evidence>
<dbReference type="Pfam" id="PF00817">
    <property type="entry name" value="IMS"/>
    <property type="match status" value="1"/>
</dbReference>
<feature type="site" description="Substrate discrimination" evidence="2">
    <location>
        <position position="13"/>
    </location>
</feature>
<evidence type="ECO:0000256" key="2">
    <source>
        <dbReference type="HAMAP-Rule" id="MF_01113"/>
    </source>
</evidence>
<keyword evidence="2" id="KW-0515">Mutator protein</keyword>
<proteinExistence type="inferred from homology"/>
<keyword evidence="2" id="KW-0227">DNA damage</keyword>
<dbReference type="RefSeq" id="WP_260559101.1">
    <property type="nucleotide sequence ID" value="NZ_BAABEC010000071.1"/>
</dbReference>
<feature type="binding site" evidence="2">
    <location>
        <position position="8"/>
    </location>
    <ligand>
        <name>Mg(2+)</name>
        <dbReference type="ChEBI" id="CHEBI:18420"/>
    </ligand>
</feature>
<dbReference type="Gene3D" id="3.40.1170.60">
    <property type="match status" value="1"/>
</dbReference>
<dbReference type="InterPro" id="IPR022880">
    <property type="entry name" value="DNApol_IV"/>
</dbReference>
<dbReference type="Gene3D" id="3.30.1490.100">
    <property type="entry name" value="DNA polymerase, Y-family, little finger domain"/>
    <property type="match status" value="1"/>
</dbReference>
<organism evidence="4 5">
    <name type="scientific">Deinococcus rubellus</name>
    <dbReference type="NCBI Taxonomy" id="1889240"/>
    <lineage>
        <taxon>Bacteria</taxon>
        <taxon>Thermotogati</taxon>
        <taxon>Deinococcota</taxon>
        <taxon>Deinococci</taxon>
        <taxon>Deinococcales</taxon>
        <taxon>Deinococcaceae</taxon>
        <taxon>Deinococcus</taxon>
    </lineage>
</organism>